<proteinExistence type="predicted"/>
<gene>
    <name evidence="2" type="ORF">AAFF_G00203650</name>
</gene>
<name>A0AAD7WW27_9TELE</name>
<accession>A0AAD7WW27</accession>
<dbReference type="EMBL" id="JAINUG010000027">
    <property type="protein sequence ID" value="KAJ8410384.1"/>
    <property type="molecule type" value="Genomic_DNA"/>
</dbReference>
<comment type="caution">
    <text evidence="2">The sequence shown here is derived from an EMBL/GenBank/DDBJ whole genome shotgun (WGS) entry which is preliminary data.</text>
</comment>
<sequence>MYDEVGSPASPRSARRSCARSSPSEKRRLRRVDSTDIGRSFGAGACARRLTREQTEMQPQETLVSSSHRGSLWTRFGSWKLEAVWSPEILL</sequence>
<reference evidence="2" key="1">
    <citation type="journal article" date="2023" name="Science">
        <title>Genome structures resolve the early diversification of teleost fishes.</title>
        <authorList>
            <person name="Parey E."/>
            <person name="Louis A."/>
            <person name="Montfort J."/>
            <person name="Bouchez O."/>
            <person name="Roques C."/>
            <person name="Iampietro C."/>
            <person name="Lluch J."/>
            <person name="Castinel A."/>
            <person name="Donnadieu C."/>
            <person name="Desvignes T."/>
            <person name="Floi Bucao C."/>
            <person name="Jouanno E."/>
            <person name="Wen M."/>
            <person name="Mejri S."/>
            <person name="Dirks R."/>
            <person name="Jansen H."/>
            <person name="Henkel C."/>
            <person name="Chen W.J."/>
            <person name="Zahm M."/>
            <person name="Cabau C."/>
            <person name="Klopp C."/>
            <person name="Thompson A.W."/>
            <person name="Robinson-Rechavi M."/>
            <person name="Braasch I."/>
            <person name="Lecointre G."/>
            <person name="Bobe J."/>
            <person name="Postlethwait J.H."/>
            <person name="Berthelot C."/>
            <person name="Roest Crollius H."/>
            <person name="Guiguen Y."/>
        </authorList>
    </citation>
    <scope>NUCLEOTIDE SEQUENCE</scope>
    <source>
        <strain evidence="2">NC1722</strain>
    </source>
</reference>
<feature type="compositionally biased region" description="Basic and acidic residues" evidence="1">
    <location>
        <begin position="23"/>
        <end position="36"/>
    </location>
</feature>
<keyword evidence="3" id="KW-1185">Reference proteome</keyword>
<evidence type="ECO:0000313" key="2">
    <source>
        <dbReference type="EMBL" id="KAJ8410384.1"/>
    </source>
</evidence>
<dbReference type="Proteomes" id="UP001221898">
    <property type="component" value="Unassembled WGS sequence"/>
</dbReference>
<organism evidence="2 3">
    <name type="scientific">Aldrovandia affinis</name>
    <dbReference type="NCBI Taxonomy" id="143900"/>
    <lineage>
        <taxon>Eukaryota</taxon>
        <taxon>Metazoa</taxon>
        <taxon>Chordata</taxon>
        <taxon>Craniata</taxon>
        <taxon>Vertebrata</taxon>
        <taxon>Euteleostomi</taxon>
        <taxon>Actinopterygii</taxon>
        <taxon>Neopterygii</taxon>
        <taxon>Teleostei</taxon>
        <taxon>Notacanthiformes</taxon>
        <taxon>Halosauridae</taxon>
        <taxon>Aldrovandia</taxon>
    </lineage>
</organism>
<evidence type="ECO:0000313" key="3">
    <source>
        <dbReference type="Proteomes" id="UP001221898"/>
    </source>
</evidence>
<feature type="region of interest" description="Disordered" evidence="1">
    <location>
        <begin position="1"/>
        <end position="36"/>
    </location>
</feature>
<protein>
    <submittedName>
        <fullName evidence="2">Uncharacterized protein</fullName>
    </submittedName>
</protein>
<evidence type="ECO:0000256" key="1">
    <source>
        <dbReference type="SAM" id="MobiDB-lite"/>
    </source>
</evidence>
<dbReference type="AlphaFoldDB" id="A0AAD7WW27"/>